<dbReference type="Pfam" id="PF13529">
    <property type="entry name" value="Peptidase_C39_2"/>
    <property type="match status" value="1"/>
</dbReference>
<dbReference type="EMBL" id="WUUQ01000001">
    <property type="protein sequence ID" value="MXQ72330.1"/>
    <property type="molecule type" value="Genomic_DNA"/>
</dbReference>
<evidence type="ECO:0000313" key="4">
    <source>
        <dbReference type="Proteomes" id="UP000434036"/>
    </source>
</evidence>
<evidence type="ECO:0000259" key="2">
    <source>
        <dbReference type="Pfam" id="PF13529"/>
    </source>
</evidence>
<evidence type="ECO:0000256" key="1">
    <source>
        <dbReference type="SAM" id="SignalP"/>
    </source>
</evidence>
<evidence type="ECO:0000313" key="3">
    <source>
        <dbReference type="EMBL" id="MXQ72330.1"/>
    </source>
</evidence>
<dbReference type="RefSeq" id="WP_160623833.1">
    <property type="nucleotide sequence ID" value="NZ_WUUQ01000001.1"/>
</dbReference>
<name>A0A6N8U312_9FIRM</name>
<gene>
    <name evidence="3" type="ORF">GSF08_00050</name>
</gene>
<reference evidence="3 4" key="1">
    <citation type="submission" date="2019-12" db="EMBL/GenBank/DDBJ databases">
        <authorList>
            <person name="Yang R."/>
        </authorList>
    </citation>
    <scope>NUCLEOTIDE SEQUENCE [LARGE SCALE GENOMIC DNA]</scope>
    <source>
        <strain evidence="3 4">DONG20-135</strain>
    </source>
</reference>
<dbReference type="Proteomes" id="UP000434036">
    <property type="component" value="Unassembled WGS sequence"/>
</dbReference>
<reference evidence="3 4" key="2">
    <citation type="submission" date="2020-01" db="EMBL/GenBank/DDBJ databases">
        <title>Clostridiaceae sp. nov. isolated from the gut of human by culturomics.</title>
        <authorList>
            <person name="Chang Y."/>
        </authorList>
    </citation>
    <scope>NUCLEOTIDE SEQUENCE [LARGE SCALE GENOMIC DNA]</scope>
    <source>
        <strain evidence="3 4">DONG20-135</strain>
    </source>
</reference>
<dbReference type="Gene3D" id="3.90.70.10">
    <property type="entry name" value="Cysteine proteinases"/>
    <property type="match status" value="1"/>
</dbReference>
<organism evidence="3 4">
    <name type="scientific">Copranaerobaculum intestinale</name>
    <dbReference type="NCBI Taxonomy" id="2692629"/>
    <lineage>
        <taxon>Bacteria</taxon>
        <taxon>Bacillati</taxon>
        <taxon>Bacillota</taxon>
        <taxon>Erysipelotrichia</taxon>
        <taxon>Erysipelotrichales</taxon>
        <taxon>Erysipelotrichaceae</taxon>
        <taxon>Copranaerobaculum</taxon>
    </lineage>
</organism>
<dbReference type="InterPro" id="IPR039564">
    <property type="entry name" value="Peptidase_C39-like"/>
</dbReference>
<proteinExistence type="predicted"/>
<dbReference type="PROSITE" id="PS51257">
    <property type="entry name" value="PROKAR_LIPOPROTEIN"/>
    <property type="match status" value="1"/>
</dbReference>
<dbReference type="AlphaFoldDB" id="A0A6N8U312"/>
<feature type="signal peptide" evidence="1">
    <location>
        <begin position="1"/>
        <end position="23"/>
    </location>
</feature>
<feature type="domain" description="Peptidase C39-like" evidence="2">
    <location>
        <begin position="74"/>
        <end position="213"/>
    </location>
</feature>
<keyword evidence="1" id="KW-0732">Signal</keyword>
<protein>
    <recommendedName>
        <fullName evidence="2">Peptidase C39-like domain-containing protein</fullName>
    </recommendedName>
</protein>
<keyword evidence="4" id="KW-1185">Reference proteome</keyword>
<comment type="caution">
    <text evidence="3">The sequence shown here is derived from an EMBL/GenBank/DDBJ whole genome shotgun (WGS) entry which is preliminary data.</text>
</comment>
<sequence>MKQKKVIYILLAGMMLSSSIVLGGCSIHNEQNKAPQTVKETKTKTNVDQNTNFEVPAKSEKQDNKVIMNMELDVQENNFYCGPAVVKTILQYFGIDRTQGQLAEAMHTSSITGTEYADITQVLNQEVFHRENPGYQENGYHVHTLPIQNNSPDEKKNWQLRMRKNIDDGYPSILAVDMHTLYPQMKRANHFVICVGYLADQENEITYFYILDPFYGVQDETYGGLKYFSPTELWSAIAENEEPAYIY</sequence>
<accession>A0A6N8U312</accession>
<feature type="chain" id="PRO_5038533561" description="Peptidase C39-like domain-containing protein" evidence="1">
    <location>
        <begin position="24"/>
        <end position="247"/>
    </location>
</feature>